<sequence length="84" mass="9719">MELLPAWMKGTTPEMDKKAEKELGENPEKRAEALKELRIRINGSRKEIRSEFEQFWISLELEKCKTEKGCAVSPEEVRGLSLQI</sequence>
<feature type="compositionally biased region" description="Basic and acidic residues" evidence="1">
    <location>
        <begin position="14"/>
        <end position="27"/>
    </location>
</feature>
<gene>
    <name evidence="2" type="ORF">TNCT_167381</name>
</gene>
<keyword evidence="3" id="KW-1185">Reference proteome</keyword>
<feature type="region of interest" description="Disordered" evidence="1">
    <location>
        <begin position="1"/>
        <end position="27"/>
    </location>
</feature>
<reference evidence="2" key="1">
    <citation type="submission" date="2020-07" db="EMBL/GenBank/DDBJ databases">
        <title>Multicomponent nature underlies the extraordinary mechanical properties of spider dragline silk.</title>
        <authorList>
            <person name="Kono N."/>
            <person name="Nakamura H."/>
            <person name="Mori M."/>
            <person name="Yoshida Y."/>
            <person name="Ohtoshi R."/>
            <person name="Malay A.D."/>
            <person name="Moran D.A.P."/>
            <person name="Tomita M."/>
            <person name="Numata K."/>
            <person name="Arakawa K."/>
        </authorList>
    </citation>
    <scope>NUCLEOTIDE SEQUENCE</scope>
</reference>
<accession>A0A8X6IDH4</accession>
<comment type="caution">
    <text evidence="2">The sequence shown here is derived from an EMBL/GenBank/DDBJ whole genome shotgun (WGS) entry which is preliminary data.</text>
</comment>
<name>A0A8X6IDH4_TRICU</name>
<dbReference type="EMBL" id="BMAO01037783">
    <property type="protein sequence ID" value="GFR20089.1"/>
    <property type="molecule type" value="Genomic_DNA"/>
</dbReference>
<dbReference type="AlphaFoldDB" id="A0A8X6IDH4"/>
<evidence type="ECO:0000313" key="2">
    <source>
        <dbReference type="EMBL" id="GFR20089.1"/>
    </source>
</evidence>
<protein>
    <submittedName>
        <fullName evidence="2">Uncharacterized protein</fullName>
    </submittedName>
</protein>
<evidence type="ECO:0000313" key="3">
    <source>
        <dbReference type="Proteomes" id="UP000887116"/>
    </source>
</evidence>
<evidence type="ECO:0000256" key="1">
    <source>
        <dbReference type="SAM" id="MobiDB-lite"/>
    </source>
</evidence>
<organism evidence="2 3">
    <name type="scientific">Trichonephila clavata</name>
    <name type="common">Joro spider</name>
    <name type="synonym">Nephila clavata</name>
    <dbReference type="NCBI Taxonomy" id="2740835"/>
    <lineage>
        <taxon>Eukaryota</taxon>
        <taxon>Metazoa</taxon>
        <taxon>Ecdysozoa</taxon>
        <taxon>Arthropoda</taxon>
        <taxon>Chelicerata</taxon>
        <taxon>Arachnida</taxon>
        <taxon>Araneae</taxon>
        <taxon>Araneomorphae</taxon>
        <taxon>Entelegynae</taxon>
        <taxon>Araneoidea</taxon>
        <taxon>Nephilidae</taxon>
        <taxon>Trichonephila</taxon>
    </lineage>
</organism>
<dbReference type="Proteomes" id="UP000887116">
    <property type="component" value="Unassembled WGS sequence"/>
</dbReference>
<proteinExistence type="predicted"/>